<accession>A0AAE0NJ67</accession>
<evidence type="ECO:0000256" key="1">
    <source>
        <dbReference type="ARBA" id="ARBA00093458"/>
    </source>
</evidence>
<dbReference type="InterPro" id="IPR018865">
    <property type="entry name" value="STK19-like"/>
</dbReference>
<dbReference type="PANTHER" id="PTHR15243">
    <property type="entry name" value="SERINE/THREONINE-PROTEIN KINASE 19"/>
    <property type="match status" value="1"/>
</dbReference>
<dbReference type="AlphaFoldDB" id="A0AAE0NJ67"/>
<comment type="caution">
    <text evidence="3">The sequence shown here is derived from an EMBL/GenBank/DDBJ whole genome shotgun (WGS) entry which is preliminary data.</text>
</comment>
<dbReference type="Proteomes" id="UP001287356">
    <property type="component" value="Unassembled WGS sequence"/>
</dbReference>
<comment type="similarity">
    <text evidence="1">Belongs to the STK19 family.</text>
</comment>
<feature type="compositionally biased region" description="Basic and acidic residues" evidence="2">
    <location>
        <begin position="60"/>
        <end position="71"/>
    </location>
</feature>
<proteinExistence type="inferred from homology"/>
<feature type="region of interest" description="Disordered" evidence="2">
    <location>
        <begin position="1"/>
        <end position="71"/>
    </location>
</feature>
<organism evidence="3 4">
    <name type="scientific">Lasiosphaeria ovina</name>
    <dbReference type="NCBI Taxonomy" id="92902"/>
    <lineage>
        <taxon>Eukaryota</taxon>
        <taxon>Fungi</taxon>
        <taxon>Dikarya</taxon>
        <taxon>Ascomycota</taxon>
        <taxon>Pezizomycotina</taxon>
        <taxon>Sordariomycetes</taxon>
        <taxon>Sordariomycetidae</taxon>
        <taxon>Sordariales</taxon>
        <taxon>Lasiosphaeriaceae</taxon>
        <taxon>Lasiosphaeria</taxon>
    </lineage>
</organism>
<dbReference type="GO" id="GO:0016301">
    <property type="term" value="F:kinase activity"/>
    <property type="evidence" value="ECO:0007669"/>
    <property type="project" value="UniProtKB-KW"/>
</dbReference>
<dbReference type="PANTHER" id="PTHR15243:SF0">
    <property type="entry name" value="SERINE_THREONINE-PROTEIN KINASE 19"/>
    <property type="match status" value="1"/>
</dbReference>
<gene>
    <name evidence="3" type="ORF">B0T24DRAFT_672442</name>
</gene>
<keyword evidence="4" id="KW-1185">Reference proteome</keyword>
<dbReference type="EMBL" id="JAULSN010000001">
    <property type="protein sequence ID" value="KAK3382460.1"/>
    <property type="molecule type" value="Genomic_DNA"/>
</dbReference>
<dbReference type="Pfam" id="PF10494">
    <property type="entry name" value="Stk19"/>
    <property type="match status" value="1"/>
</dbReference>
<dbReference type="GO" id="GO:0046579">
    <property type="term" value="P:positive regulation of Ras protein signal transduction"/>
    <property type="evidence" value="ECO:0007669"/>
    <property type="project" value="TreeGrafter"/>
</dbReference>
<evidence type="ECO:0000313" key="4">
    <source>
        <dbReference type="Proteomes" id="UP001287356"/>
    </source>
</evidence>
<protein>
    <submittedName>
        <fullName evidence="3">Serine-threonine protein kinase 19-domain-containing protein</fullName>
    </submittedName>
</protein>
<evidence type="ECO:0000256" key="2">
    <source>
        <dbReference type="SAM" id="MobiDB-lite"/>
    </source>
</evidence>
<feature type="compositionally biased region" description="Low complexity" evidence="2">
    <location>
        <begin position="18"/>
        <end position="36"/>
    </location>
</feature>
<reference evidence="3" key="2">
    <citation type="submission" date="2023-06" db="EMBL/GenBank/DDBJ databases">
        <authorList>
            <consortium name="Lawrence Berkeley National Laboratory"/>
            <person name="Haridas S."/>
            <person name="Hensen N."/>
            <person name="Bonometti L."/>
            <person name="Westerberg I."/>
            <person name="Brannstrom I.O."/>
            <person name="Guillou S."/>
            <person name="Cros-Aarteil S."/>
            <person name="Calhoun S."/>
            <person name="Kuo A."/>
            <person name="Mondo S."/>
            <person name="Pangilinan J."/>
            <person name="Riley R."/>
            <person name="Labutti K."/>
            <person name="Andreopoulos B."/>
            <person name="Lipzen A."/>
            <person name="Chen C."/>
            <person name="Yanf M."/>
            <person name="Daum C."/>
            <person name="Ng V."/>
            <person name="Clum A."/>
            <person name="Steindorff A."/>
            <person name="Ohm R."/>
            <person name="Martin F."/>
            <person name="Silar P."/>
            <person name="Natvig D."/>
            <person name="Lalanne C."/>
            <person name="Gautier V."/>
            <person name="Ament-Velasquez S.L."/>
            <person name="Kruys A."/>
            <person name="Hutchinson M.I."/>
            <person name="Powell A.J."/>
            <person name="Barry K."/>
            <person name="Miller A.N."/>
            <person name="Grigoriev I.V."/>
            <person name="Debuchy R."/>
            <person name="Gladieux P."/>
            <person name="Thoren M.H."/>
            <person name="Johannesson H."/>
        </authorList>
    </citation>
    <scope>NUCLEOTIDE SEQUENCE</scope>
    <source>
        <strain evidence="3">CBS 958.72</strain>
    </source>
</reference>
<keyword evidence="3" id="KW-0418">Kinase</keyword>
<keyword evidence="3" id="KW-0808">Transferase</keyword>
<reference evidence="3" key="1">
    <citation type="journal article" date="2023" name="Mol. Phylogenet. Evol.">
        <title>Genome-scale phylogeny and comparative genomics of the fungal order Sordariales.</title>
        <authorList>
            <person name="Hensen N."/>
            <person name="Bonometti L."/>
            <person name="Westerberg I."/>
            <person name="Brannstrom I.O."/>
            <person name="Guillou S."/>
            <person name="Cros-Aarteil S."/>
            <person name="Calhoun S."/>
            <person name="Haridas S."/>
            <person name="Kuo A."/>
            <person name="Mondo S."/>
            <person name="Pangilinan J."/>
            <person name="Riley R."/>
            <person name="LaButti K."/>
            <person name="Andreopoulos B."/>
            <person name="Lipzen A."/>
            <person name="Chen C."/>
            <person name="Yan M."/>
            <person name="Daum C."/>
            <person name="Ng V."/>
            <person name="Clum A."/>
            <person name="Steindorff A."/>
            <person name="Ohm R.A."/>
            <person name="Martin F."/>
            <person name="Silar P."/>
            <person name="Natvig D.O."/>
            <person name="Lalanne C."/>
            <person name="Gautier V."/>
            <person name="Ament-Velasquez S.L."/>
            <person name="Kruys A."/>
            <person name="Hutchinson M.I."/>
            <person name="Powell A.J."/>
            <person name="Barry K."/>
            <person name="Miller A.N."/>
            <person name="Grigoriev I.V."/>
            <person name="Debuchy R."/>
            <person name="Gladieux P."/>
            <person name="Hiltunen Thoren M."/>
            <person name="Johannesson H."/>
        </authorList>
    </citation>
    <scope>NUCLEOTIDE SEQUENCE</scope>
    <source>
        <strain evidence="3">CBS 958.72</strain>
    </source>
</reference>
<name>A0AAE0NJ67_9PEZI</name>
<sequence>MSLHSILGVSRVAKKKASSSSKSRSSSSALAWASSLPRTKPGGNKSKLLKHDDDDDDDNDHGRNYDGHYDVQERLDNIGPVRALIPPSAAGPSNDITYTHRSIRARMFDPVPDRAAGMNSTRIAAVLQFRAAIPPVVSAAHIAALRATSSSPAAAERELARLVRAGVARRVVVPTRGAIGELVVLAGDLEALVRGSVAVDPQTRAAFVSWLAENPAALTLRGPEAAGLSPAQVDQLVRAGFLTAQLGAAQTGVYARPDERYTMISVETVSRAAAGSMAAVGGDGVLHAAGGTGARSIAGPSSSSSSSGVAAGAALNVAAPGCGAFLKLVAAALAHLAELLQKTRYREMPERDLREKWDGGIAGDKEAAAAKKARGEFAGILPGRTKKWRHFNGLAFEWALHEAVGTGLVEVFDTRSVGRGVRLV</sequence>
<evidence type="ECO:0000313" key="3">
    <source>
        <dbReference type="EMBL" id="KAK3382460.1"/>
    </source>
</evidence>